<feature type="region of interest" description="Disordered" evidence="1">
    <location>
        <begin position="90"/>
        <end position="137"/>
    </location>
</feature>
<proteinExistence type="predicted"/>
<name>A0A414AVT1_9FIRM</name>
<dbReference type="Proteomes" id="UP000283975">
    <property type="component" value="Unassembled WGS sequence"/>
</dbReference>
<evidence type="ECO:0000313" key="3">
    <source>
        <dbReference type="Proteomes" id="UP000283975"/>
    </source>
</evidence>
<comment type="caution">
    <text evidence="2">The sequence shown here is derived from an EMBL/GenBank/DDBJ whole genome shotgun (WGS) entry which is preliminary data.</text>
</comment>
<organism evidence="2 3">
    <name type="scientific">Enterocloster bolteae</name>
    <dbReference type="NCBI Taxonomy" id="208479"/>
    <lineage>
        <taxon>Bacteria</taxon>
        <taxon>Bacillati</taxon>
        <taxon>Bacillota</taxon>
        <taxon>Clostridia</taxon>
        <taxon>Lachnospirales</taxon>
        <taxon>Lachnospiraceae</taxon>
        <taxon>Enterocloster</taxon>
    </lineage>
</organism>
<reference evidence="2 3" key="1">
    <citation type="submission" date="2018-08" db="EMBL/GenBank/DDBJ databases">
        <title>A genome reference for cultivated species of the human gut microbiota.</title>
        <authorList>
            <person name="Zou Y."/>
            <person name="Xue W."/>
            <person name="Luo G."/>
        </authorList>
    </citation>
    <scope>NUCLEOTIDE SEQUENCE [LARGE SCALE GENOMIC DNA]</scope>
    <source>
        <strain evidence="2 3">AM35-14</strain>
    </source>
</reference>
<sequence length="137" mass="16163">KECKPVYEKYQKIFFKKTKEKFKQEHPEVARYAKAAAYLAKHPDDKDSTQKELQEEQETLLSEIAELKVPLTEVQEDLKKLRDIRYWVRKATPGTEESKEPPKKQPIKEVLQDKADEKKAQRTAPAQAKHRQQDMEL</sequence>
<feature type="non-terminal residue" evidence="2">
    <location>
        <position position="1"/>
    </location>
</feature>
<dbReference type="EMBL" id="QSHZ01000011">
    <property type="protein sequence ID" value="RHC55866.1"/>
    <property type="molecule type" value="Genomic_DNA"/>
</dbReference>
<gene>
    <name evidence="2" type="ORF">DW839_11680</name>
</gene>
<accession>A0A414AVT1</accession>
<evidence type="ECO:0000313" key="2">
    <source>
        <dbReference type="EMBL" id="RHC55866.1"/>
    </source>
</evidence>
<feature type="compositionally biased region" description="Basic and acidic residues" evidence="1">
    <location>
        <begin position="96"/>
        <end position="120"/>
    </location>
</feature>
<evidence type="ECO:0000256" key="1">
    <source>
        <dbReference type="SAM" id="MobiDB-lite"/>
    </source>
</evidence>
<protein>
    <submittedName>
        <fullName evidence="2">Conjugal transfer protein</fullName>
    </submittedName>
</protein>
<dbReference type="AlphaFoldDB" id="A0A414AVT1"/>